<dbReference type="SUPFAM" id="SSF53474">
    <property type="entry name" value="alpha/beta-Hydrolases"/>
    <property type="match status" value="1"/>
</dbReference>
<dbReference type="OrthoDB" id="313487at2759"/>
<dbReference type="InterPro" id="IPR007941">
    <property type="entry name" value="DUF726"/>
</dbReference>
<dbReference type="InterPro" id="IPR029058">
    <property type="entry name" value="AB_hydrolase_fold"/>
</dbReference>
<keyword evidence="3" id="KW-0812">Transmembrane</keyword>
<dbReference type="GO" id="GO:0016020">
    <property type="term" value="C:membrane"/>
    <property type="evidence" value="ECO:0007669"/>
    <property type="project" value="UniProtKB-SubCell"/>
</dbReference>
<name>A0A1R2C5X8_9CILI</name>
<comment type="subcellular location">
    <subcellularLocation>
        <location evidence="1">Membrane</location>
        <topology evidence="1">Multi-pass membrane protein</topology>
    </subcellularLocation>
</comment>
<evidence type="ECO:0000313" key="6">
    <source>
        <dbReference type="EMBL" id="OMJ84397.1"/>
    </source>
</evidence>
<dbReference type="AlphaFoldDB" id="A0A1R2C5X8"/>
<dbReference type="Pfam" id="PF05277">
    <property type="entry name" value="DUF726"/>
    <property type="match status" value="1"/>
</dbReference>
<sequence>MMIFKDKVKGIIETISNDTQNVPLPKIKEELDDLWVTSFTKALKTWNYENIPAEEIEKIRNSTYTPMIQANLRAVEEEYNKKVTEYTEAFKQSYNEFNDIQSLSIFIDTYLQNAHDFFSWDLYIYHPEDALSDSSKFTNKLIENLKSIFAESQNDILIDFNSIYTKAFIIDQEILIYDILTYLSQGYDEQLQSIKKTISLIQYKITELLNEKITYFPILLKKYEFKNLEDKIMELWIDEYRKSFRIQEQEFVVFVEEVIDKIIRNEIRVFDGIYCSEECKNALFIIILATVPEKFISPRPLIELFYGLLVNFELTFDNIELRSKEHINQGIDSFLRVSNMQCRHFCIVSLIMVFSGLYVTAETGTYALEYLSFSRAWLKNIIFSLFFKGNIENPFYKNLQWNFVLIAEQILMEKIAHIENTLMYQGDRLEDPNQEKSLIRKTFIELKSAFNYYFTNEIQRFEFQRINEKRSLSLTLVVSGWLSQEDNEKIGWKDLNFRNYQGEVLALKWDSSSVIKLVRSSIEKASILIGIASCLSLNNMLAAGLIMKNPFNVSSEKAQRTGKILAEVLSSEEYYSKKPIALIGFSLGCKVIFSCLEELAKGNTKVSDVILMGGAAENDPKRWEVARKAVAGRLVNIYSKNDWTLSILYYMATFKKAVGNEKIMVSDIENYDVSDFIDGHMEYRKYLSPILDRIGYSNR</sequence>
<reference evidence="6 7" key="1">
    <citation type="submission" date="2016-11" db="EMBL/GenBank/DDBJ databases">
        <title>The macronuclear genome of Stentor coeruleus: a giant cell with tiny introns.</title>
        <authorList>
            <person name="Slabodnick M."/>
            <person name="Ruby J.G."/>
            <person name="Reiff S.B."/>
            <person name="Swart E.C."/>
            <person name="Gosai S."/>
            <person name="Prabakaran S."/>
            <person name="Witkowska E."/>
            <person name="Larue G.E."/>
            <person name="Fisher S."/>
            <person name="Freeman R.M."/>
            <person name="Gunawardena J."/>
            <person name="Chu W."/>
            <person name="Stover N.A."/>
            <person name="Gregory B.D."/>
            <person name="Nowacki M."/>
            <person name="Derisi J."/>
            <person name="Roy S.W."/>
            <person name="Marshall W.F."/>
            <person name="Sood P."/>
        </authorList>
    </citation>
    <scope>NUCLEOTIDE SEQUENCE [LARGE SCALE GENOMIC DNA]</scope>
    <source>
        <strain evidence="6">WM001</strain>
    </source>
</reference>
<dbReference type="Gene3D" id="3.40.50.1820">
    <property type="entry name" value="alpha/beta hydrolase"/>
    <property type="match status" value="1"/>
</dbReference>
<gene>
    <name evidence="6" type="ORF">SteCoe_14469</name>
</gene>
<dbReference type="EMBL" id="MPUH01000270">
    <property type="protein sequence ID" value="OMJ84397.1"/>
    <property type="molecule type" value="Genomic_DNA"/>
</dbReference>
<keyword evidence="5" id="KW-0472">Membrane</keyword>
<evidence type="ECO:0000256" key="5">
    <source>
        <dbReference type="ARBA" id="ARBA00023136"/>
    </source>
</evidence>
<dbReference type="Proteomes" id="UP000187209">
    <property type="component" value="Unassembled WGS sequence"/>
</dbReference>
<protein>
    <recommendedName>
        <fullName evidence="8">DUF726 domain-containing protein</fullName>
    </recommendedName>
</protein>
<keyword evidence="4" id="KW-1133">Transmembrane helix</keyword>
<evidence type="ECO:0000313" key="7">
    <source>
        <dbReference type="Proteomes" id="UP000187209"/>
    </source>
</evidence>
<evidence type="ECO:0000256" key="2">
    <source>
        <dbReference type="ARBA" id="ARBA00009824"/>
    </source>
</evidence>
<organism evidence="6 7">
    <name type="scientific">Stentor coeruleus</name>
    <dbReference type="NCBI Taxonomy" id="5963"/>
    <lineage>
        <taxon>Eukaryota</taxon>
        <taxon>Sar</taxon>
        <taxon>Alveolata</taxon>
        <taxon>Ciliophora</taxon>
        <taxon>Postciliodesmatophora</taxon>
        <taxon>Heterotrichea</taxon>
        <taxon>Heterotrichida</taxon>
        <taxon>Stentoridae</taxon>
        <taxon>Stentor</taxon>
    </lineage>
</organism>
<proteinExistence type="inferred from homology"/>
<evidence type="ECO:0000256" key="1">
    <source>
        <dbReference type="ARBA" id="ARBA00004141"/>
    </source>
</evidence>
<dbReference type="PANTHER" id="PTHR17920">
    <property type="entry name" value="TRANSMEMBRANE AND COILED-COIL DOMAIN-CONTAINING PROTEIN 4 TMCO4"/>
    <property type="match status" value="1"/>
</dbReference>
<evidence type="ECO:0000256" key="4">
    <source>
        <dbReference type="ARBA" id="ARBA00022989"/>
    </source>
</evidence>
<evidence type="ECO:0000256" key="3">
    <source>
        <dbReference type="ARBA" id="ARBA00022692"/>
    </source>
</evidence>
<keyword evidence="7" id="KW-1185">Reference proteome</keyword>
<evidence type="ECO:0008006" key="8">
    <source>
        <dbReference type="Google" id="ProtNLM"/>
    </source>
</evidence>
<comment type="caution">
    <text evidence="6">The sequence shown here is derived from an EMBL/GenBank/DDBJ whole genome shotgun (WGS) entry which is preliminary data.</text>
</comment>
<accession>A0A1R2C5X8</accession>
<dbReference type="PANTHER" id="PTHR17920:SF3">
    <property type="entry name" value="TRANSMEMBRANE AND COILED-COIL DOMAIN-CONTAINING PROTEIN 4"/>
    <property type="match status" value="1"/>
</dbReference>
<comment type="similarity">
    <text evidence="2">Belongs to the TMCO4 family.</text>
</comment>